<dbReference type="PANTHER" id="PTHR33560:SF2">
    <property type="entry name" value="PROTEIN FAM227B"/>
    <property type="match status" value="1"/>
</dbReference>
<protein>
    <submittedName>
        <fullName evidence="4">Protein FAM227B-like</fullName>
    </submittedName>
</protein>
<dbReference type="Pfam" id="PF14922">
    <property type="entry name" value="FWWh"/>
    <property type="match status" value="1"/>
</dbReference>
<proteinExistence type="inferred from homology"/>
<feature type="compositionally biased region" description="Low complexity" evidence="2">
    <location>
        <begin position="620"/>
        <end position="631"/>
    </location>
</feature>
<gene>
    <name evidence="4" type="primary">LOC100376007</name>
</gene>
<sequence>MATNDPMFDPRVLALMAKVGGQSQEDQQREEEERKKREMKKPTPPSDVDAWMKSEGFDEWPMRVTSEGQMGLEDERKMIGSKDNIVDELRKHAPLPVNLLDDLEEKLNNLEKRLNVYTTEILTDEPRTSRINQNLFHSPEYVMIKAAESNAVQIQRGRKKKHTKDIKDQILGTKTRSVENASFPGFNRKELTELPHQLESPQILDRVTHAQDFKPGFKKFWKKLFLSEASVAVMQDTFWWFFLNSWETDRKEEQEKLFNRIADSFVALFTSVNPNIKDKFFAVYADCLAQSIYAAYFEAFPDSHQQFEGVFKTELCDLCHEWITGVKPQPRSWKQWDTYRLQPKHMAKEKEEDLRKVVLLKDGQVNREASFAIEFELAAEEGESMYDVSSGVQPGISREITQITTKSGKTAAVTQPRIPTAGTSRPKTQSHDIGPGPEFERVQFNITGRSPLVAHYLYMKDLASNEHRGKNVRRTEVAKLPYPLKFHTVSRYQSTNTDIHACTLTLITPPAPTYKEVIKETKKMAKTLHIEYQKISEQTAKELVAIEKQKVEQLREIEKIRKQLIEHSVDMKILSEKILDKRGFEGIMAVMTEINDEENDIPLPKQIKQTSQAAGGIFGDDWSSSSDENDD</sequence>
<feature type="region of interest" description="Disordered" evidence="2">
    <location>
        <begin position="598"/>
        <end position="631"/>
    </location>
</feature>
<dbReference type="PANTHER" id="PTHR33560">
    <property type="entry name" value="PROTEIN FAM227B"/>
    <property type="match status" value="1"/>
</dbReference>
<organism evidence="3 4">
    <name type="scientific">Saccoglossus kowalevskii</name>
    <name type="common">Acorn worm</name>
    <dbReference type="NCBI Taxonomy" id="10224"/>
    <lineage>
        <taxon>Eukaryota</taxon>
        <taxon>Metazoa</taxon>
        <taxon>Hemichordata</taxon>
        <taxon>Enteropneusta</taxon>
        <taxon>Harrimaniidae</taxon>
        <taxon>Saccoglossus</taxon>
    </lineage>
</organism>
<name>A0ABM0M2F8_SACKO</name>
<keyword evidence="3" id="KW-1185">Reference proteome</keyword>
<feature type="region of interest" description="Disordered" evidence="2">
    <location>
        <begin position="404"/>
        <end position="438"/>
    </location>
</feature>
<evidence type="ECO:0000313" key="3">
    <source>
        <dbReference type="Proteomes" id="UP000694865"/>
    </source>
</evidence>
<feature type="region of interest" description="Disordered" evidence="2">
    <location>
        <begin position="17"/>
        <end position="55"/>
    </location>
</feature>
<evidence type="ECO:0000256" key="2">
    <source>
        <dbReference type="SAM" id="MobiDB-lite"/>
    </source>
</evidence>
<dbReference type="Proteomes" id="UP000694865">
    <property type="component" value="Unplaced"/>
</dbReference>
<reference evidence="4" key="1">
    <citation type="submission" date="2025-08" db="UniProtKB">
        <authorList>
            <consortium name="RefSeq"/>
        </authorList>
    </citation>
    <scope>IDENTIFICATION</scope>
    <source>
        <tissue evidence="4">Testes</tissue>
    </source>
</reference>
<accession>A0ABM0M2F8</accession>
<evidence type="ECO:0000256" key="1">
    <source>
        <dbReference type="ARBA" id="ARBA00008666"/>
    </source>
</evidence>
<dbReference type="InterPro" id="IPR029417">
    <property type="entry name" value="FAM227"/>
</dbReference>
<evidence type="ECO:0000313" key="4">
    <source>
        <dbReference type="RefSeq" id="XP_006814199.1"/>
    </source>
</evidence>
<dbReference type="RefSeq" id="XP_006814199.1">
    <property type="nucleotide sequence ID" value="XM_006814136.1"/>
</dbReference>
<comment type="similarity">
    <text evidence="1">Belongs to the FAM227 family.</text>
</comment>
<dbReference type="GeneID" id="100376007"/>